<dbReference type="PaxDb" id="449447-MAE_51540"/>
<dbReference type="Proteomes" id="UP000001510">
    <property type="component" value="Chromosome"/>
</dbReference>
<organism evidence="2 3">
    <name type="scientific">Microcystis aeruginosa (strain NIES-843 / IAM M-2473)</name>
    <dbReference type="NCBI Taxonomy" id="449447"/>
    <lineage>
        <taxon>Bacteria</taxon>
        <taxon>Bacillati</taxon>
        <taxon>Cyanobacteriota</taxon>
        <taxon>Cyanophyceae</taxon>
        <taxon>Oscillatoriophycideae</taxon>
        <taxon>Chroococcales</taxon>
        <taxon>Microcystaceae</taxon>
        <taxon>Microcystis</taxon>
    </lineage>
</organism>
<accession>B0JX89</accession>
<keyword evidence="3" id="KW-1185">Reference proteome</keyword>
<dbReference type="HOGENOM" id="CLU_1842818_0_0_3"/>
<dbReference type="STRING" id="449447.MAE_51540"/>
<evidence type="ECO:0000313" key="3">
    <source>
        <dbReference type="Proteomes" id="UP000001510"/>
    </source>
</evidence>
<protein>
    <submittedName>
        <fullName evidence="2">Uncharacterized protein</fullName>
    </submittedName>
</protein>
<feature type="transmembrane region" description="Helical" evidence="1">
    <location>
        <begin position="73"/>
        <end position="101"/>
    </location>
</feature>
<proteinExistence type="predicted"/>
<sequence>MVLVGAITGTISIVPFGIFWLQLFHRDWMESQAAGFIFVPVILPFYGYIGAVAGASLFAILCGYDRNDLPVVVFQAIAICCTVMLGGFIPAAIFAIPSFVTSAPEVNTEVERVAVVLIFAICVGLYFARLQLAFFPQGQ</sequence>
<feature type="transmembrane region" description="Helical" evidence="1">
    <location>
        <begin position="6"/>
        <end position="24"/>
    </location>
</feature>
<dbReference type="KEGG" id="mar:MAE_51540"/>
<gene>
    <name evidence="2" type="ordered locus">MAE_51540</name>
</gene>
<evidence type="ECO:0000256" key="1">
    <source>
        <dbReference type="SAM" id="Phobius"/>
    </source>
</evidence>
<reference evidence="2 3" key="1">
    <citation type="journal article" date="2007" name="DNA Res.">
        <title>Complete genomic structure of the bloom-forming toxic cyanobacterium Microcystis aeruginosa NIES-843.</title>
        <authorList>
            <person name="Kaneko T."/>
            <person name="Nakajima N."/>
            <person name="Okamoto S."/>
            <person name="Suzuki I."/>
            <person name="Tanabe Y."/>
            <person name="Tamaoki M."/>
            <person name="Nakamura Y."/>
            <person name="Kasai F."/>
            <person name="Watanabe A."/>
            <person name="Kawashima K."/>
            <person name="Kishida Y."/>
            <person name="Ono A."/>
            <person name="Shimizu Y."/>
            <person name="Takahashi C."/>
            <person name="Minami C."/>
            <person name="Fujishiro T."/>
            <person name="Kohara M."/>
            <person name="Katoh M."/>
            <person name="Nakazaki N."/>
            <person name="Nakayama S."/>
            <person name="Yamada M."/>
            <person name="Tabata S."/>
            <person name="Watanabe M.M."/>
        </authorList>
    </citation>
    <scope>NUCLEOTIDE SEQUENCE [LARGE SCALE GENOMIC DNA]</scope>
    <source>
        <strain evidence="3">NIES-843 / IAM M-247</strain>
    </source>
</reference>
<name>B0JX89_MICAN</name>
<dbReference type="AlphaFoldDB" id="B0JX89"/>
<feature type="transmembrane region" description="Helical" evidence="1">
    <location>
        <begin position="36"/>
        <end position="61"/>
    </location>
</feature>
<keyword evidence="1" id="KW-1133">Transmembrane helix</keyword>
<dbReference type="eggNOG" id="ENOG503434N">
    <property type="taxonomic scope" value="Bacteria"/>
</dbReference>
<keyword evidence="1" id="KW-0472">Membrane</keyword>
<dbReference type="EnsemblBacteria" id="BAG04976">
    <property type="protein sequence ID" value="BAG04976"/>
    <property type="gene ID" value="MAE_51540"/>
</dbReference>
<feature type="transmembrane region" description="Helical" evidence="1">
    <location>
        <begin position="113"/>
        <end position="134"/>
    </location>
</feature>
<evidence type="ECO:0000313" key="2">
    <source>
        <dbReference type="EMBL" id="BAG04976.1"/>
    </source>
</evidence>
<dbReference type="EMBL" id="AP009552">
    <property type="protein sequence ID" value="BAG04976.1"/>
    <property type="molecule type" value="Genomic_DNA"/>
</dbReference>
<keyword evidence="1" id="KW-0812">Transmembrane</keyword>